<accession>A0ABR7HML1</accession>
<dbReference type="Gene3D" id="3.40.50.1820">
    <property type="entry name" value="alpha/beta hydrolase"/>
    <property type="match status" value="1"/>
</dbReference>
<dbReference type="EMBL" id="JACOPS010000004">
    <property type="protein sequence ID" value="MBC5728730.1"/>
    <property type="molecule type" value="Genomic_DNA"/>
</dbReference>
<evidence type="ECO:0000259" key="1">
    <source>
        <dbReference type="Pfam" id="PF12146"/>
    </source>
</evidence>
<evidence type="ECO:0000313" key="2">
    <source>
        <dbReference type="EMBL" id="MBC5728730.1"/>
    </source>
</evidence>
<dbReference type="InterPro" id="IPR022742">
    <property type="entry name" value="Hydrolase_4"/>
</dbReference>
<reference evidence="2 3" key="1">
    <citation type="submission" date="2020-08" db="EMBL/GenBank/DDBJ databases">
        <title>Genome public.</title>
        <authorList>
            <person name="Liu C."/>
            <person name="Sun Q."/>
        </authorList>
    </citation>
    <scope>NUCLEOTIDE SEQUENCE [LARGE SCALE GENOMIC DNA]</scope>
    <source>
        <strain evidence="2 3">NSJ-71</strain>
    </source>
</reference>
<dbReference type="RefSeq" id="WP_186935795.1">
    <property type="nucleotide sequence ID" value="NZ_JACOPS010000004.1"/>
</dbReference>
<evidence type="ECO:0000313" key="3">
    <source>
        <dbReference type="Proteomes" id="UP000636755"/>
    </source>
</evidence>
<comment type="caution">
    <text evidence="2">The sequence shown here is derived from an EMBL/GenBank/DDBJ whole genome shotgun (WGS) entry which is preliminary data.</text>
</comment>
<protein>
    <submittedName>
        <fullName evidence="2">Lysophospholipase</fullName>
    </submittedName>
</protein>
<feature type="domain" description="Serine aminopeptidase S33" evidence="1">
    <location>
        <begin position="25"/>
        <end position="285"/>
    </location>
</feature>
<dbReference type="SUPFAM" id="SSF53474">
    <property type="entry name" value="alpha/beta-Hydrolases"/>
    <property type="match status" value="1"/>
</dbReference>
<organism evidence="2 3">
    <name type="scientific">Ruminococcus intestinalis</name>
    <dbReference type="NCBI Taxonomy" id="2763066"/>
    <lineage>
        <taxon>Bacteria</taxon>
        <taxon>Bacillati</taxon>
        <taxon>Bacillota</taxon>
        <taxon>Clostridia</taxon>
        <taxon>Eubacteriales</taxon>
        <taxon>Oscillospiraceae</taxon>
        <taxon>Ruminococcus</taxon>
    </lineage>
</organism>
<dbReference type="PANTHER" id="PTHR11614">
    <property type="entry name" value="PHOSPHOLIPASE-RELATED"/>
    <property type="match status" value="1"/>
</dbReference>
<dbReference type="Proteomes" id="UP000636755">
    <property type="component" value="Unassembled WGS sequence"/>
</dbReference>
<dbReference type="Pfam" id="PF12146">
    <property type="entry name" value="Hydrolase_4"/>
    <property type="match status" value="1"/>
</dbReference>
<dbReference type="InterPro" id="IPR029058">
    <property type="entry name" value="AB_hydrolase_fold"/>
</dbReference>
<sequence length="299" mass="34654">MRIEKIKSPFDNLMLEVAVSETKTQPKAIVQFSHGMCEHKERYFEFMNYLNDNGYVCVIHDHRGHGASVINEGEFGNFYTEDISAVIDDMHAVTEYIKKNYPNLPLYIFSHSMGTLVARNYMKKYEKKIDKIVLCGPPTHNGNAGFGLFLSKILKPFYKEQAPNKLLNNGTFIGYNEKNAEPNSWITENKDNVRAYNEDELCGFVFTTNGFINLFKLQLSAFDSDDWEVYNKRLPIFVIAGENDPVIQSKKKFNALIVFLKELGYANISQKLYKNNRHEILNEKNKSDIYKDILNFYEN</sequence>
<proteinExistence type="predicted"/>
<dbReference type="InterPro" id="IPR051044">
    <property type="entry name" value="MAG_DAG_Lipase"/>
</dbReference>
<gene>
    <name evidence="2" type="ORF">H8R91_09430</name>
</gene>
<name>A0ABR7HML1_9FIRM</name>
<keyword evidence="3" id="KW-1185">Reference proteome</keyword>